<dbReference type="AlphaFoldDB" id="A0AAD1VZX9"/>
<dbReference type="Gene3D" id="3.30.70.1820">
    <property type="entry name" value="L1 transposable element, RRM domain"/>
    <property type="match status" value="1"/>
</dbReference>
<sequence length="320" mass="35142">MASLHGGCSDFTDGSSSEDGGDPMVSMPNPPSTQAQPPTKTPIPVTMEAIGALMADHHKKIADDVVLLREDIKGITNRLGAVEATSTNHTSQIADLLAAIRDMQQKTRQHEQQLAAHEDKSRRNNIKLRGVADSVPEAELPHFIRRLLTELLNPKAAKATILEEIFRIPRPAKAPPAASGDLILQFQSFRDRKVILEVVRAQPTYPFEGMTLSFYADLSDGTLAWRRSMSPFTALLRLHQIRYRWGPGRTLIIDKEGTKHVIQDMQEATGTLGLLGLPTEPLAPATPSAGQTRPHRRYSASAPEFVPRRPPADSYAKATT</sequence>
<organism evidence="3 4">
    <name type="scientific">Pelobates cultripes</name>
    <name type="common">Western spadefoot toad</name>
    <dbReference type="NCBI Taxonomy" id="61616"/>
    <lineage>
        <taxon>Eukaryota</taxon>
        <taxon>Metazoa</taxon>
        <taxon>Chordata</taxon>
        <taxon>Craniata</taxon>
        <taxon>Vertebrata</taxon>
        <taxon>Euteleostomi</taxon>
        <taxon>Amphibia</taxon>
        <taxon>Batrachia</taxon>
        <taxon>Anura</taxon>
        <taxon>Pelobatoidea</taxon>
        <taxon>Pelobatidae</taxon>
        <taxon>Pelobates</taxon>
    </lineage>
</organism>
<dbReference type="InterPro" id="IPR004244">
    <property type="entry name" value="Transposase_22"/>
</dbReference>
<dbReference type="EMBL" id="OW240914">
    <property type="protein sequence ID" value="CAH2275691.1"/>
    <property type="molecule type" value="Genomic_DNA"/>
</dbReference>
<reference evidence="3" key="1">
    <citation type="submission" date="2022-03" db="EMBL/GenBank/DDBJ databases">
        <authorList>
            <person name="Alioto T."/>
            <person name="Alioto T."/>
            <person name="Gomez Garrido J."/>
        </authorList>
    </citation>
    <scope>NUCLEOTIDE SEQUENCE</scope>
</reference>
<keyword evidence="4" id="KW-1185">Reference proteome</keyword>
<gene>
    <name evidence="3" type="ORF">PECUL_23A042166</name>
</gene>
<feature type="region of interest" description="Disordered" evidence="2">
    <location>
        <begin position="276"/>
        <end position="320"/>
    </location>
</feature>
<protein>
    <submittedName>
        <fullName evidence="3">Uncharacterized protein</fullName>
    </submittedName>
</protein>
<evidence type="ECO:0000256" key="2">
    <source>
        <dbReference type="SAM" id="MobiDB-lite"/>
    </source>
</evidence>
<evidence type="ECO:0000313" key="3">
    <source>
        <dbReference type="EMBL" id="CAH2275691.1"/>
    </source>
</evidence>
<name>A0AAD1VZX9_PELCU</name>
<dbReference type="PANTHER" id="PTHR11505">
    <property type="entry name" value="L1 TRANSPOSABLE ELEMENT-RELATED"/>
    <property type="match status" value="1"/>
</dbReference>
<accession>A0AAD1VZX9</accession>
<feature type="region of interest" description="Disordered" evidence="2">
    <location>
        <begin position="1"/>
        <end position="42"/>
    </location>
</feature>
<proteinExistence type="predicted"/>
<evidence type="ECO:0000256" key="1">
    <source>
        <dbReference type="SAM" id="Coils"/>
    </source>
</evidence>
<feature type="compositionally biased region" description="Low complexity" evidence="2">
    <location>
        <begin position="276"/>
        <end position="287"/>
    </location>
</feature>
<evidence type="ECO:0000313" key="4">
    <source>
        <dbReference type="Proteomes" id="UP001295444"/>
    </source>
</evidence>
<feature type="coiled-coil region" evidence="1">
    <location>
        <begin position="93"/>
        <end position="120"/>
    </location>
</feature>
<dbReference type="Proteomes" id="UP001295444">
    <property type="component" value="Chromosome 03"/>
</dbReference>
<keyword evidence="1" id="KW-0175">Coiled coil</keyword>